<dbReference type="NCBIfam" id="NF006477">
    <property type="entry name" value="PRK08881.1"/>
    <property type="match status" value="1"/>
</dbReference>
<dbReference type="Pfam" id="PF00253">
    <property type="entry name" value="Ribosomal_S14"/>
    <property type="match status" value="1"/>
</dbReference>
<keyword evidence="7" id="KW-0699">rRNA-binding</keyword>
<evidence type="ECO:0000256" key="4">
    <source>
        <dbReference type="ARBA" id="ARBA00023274"/>
    </source>
</evidence>
<comment type="similarity">
    <text evidence="2 7">Belongs to the universal ribosomal protein uS14 family.</text>
</comment>
<dbReference type="PANTHER" id="PTHR19836:SF19">
    <property type="entry name" value="SMALL RIBOSOMAL SUBUNIT PROTEIN US14M"/>
    <property type="match status" value="1"/>
</dbReference>
<dbReference type="GO" id="GO:0003735">
    <property type="term" value="F:structural constituent of ribosome"/>
    <property type="evidence" value="ECO:0007669"/>
    <property type="project" value="InterPro"/>
</dbReference>
<dbReference type="InterPro" id="IPR001209">
    <property type="entry name" value="Ribosomal_uS14"/>
</dbReference>
<dbReference type="PANTHER" id="PTHR19836">
    <property type="entry name" value="30S RIBOSOMAL PROTEIN S14"/>
    <property type="match status" value="1"/>
</dbReference>
<keyword evidence="4 7" id="KW-0687">Ribonucleoprotein</keyword>
<keyword evidence="10" id="KW-1185">Reference proteome</keyword>
<comment type="function">
    <text evidence="1 7">Binds 16S rRNA, required for the assembly of 30S particles and may also be responsible for determining the conformation of the 16S rRNA at the A site.</text>
</comment>
<dbReference type="InterPro" id="IPR023036">
    <property type="entry name" value="Ribosomal_uS14_bac/plastid"/>
</dbReference>
<dbReference type="InterPro" id="IPR018271">
    <property type="entry name" value="Ribosomal_uS14_CS"/>
</dbReference>
<dbReference type="OrthoDB" id="9810484at2"/>
<dbReference type="EMBL" id="BANB01000076">
    <property type="protein sequence ID" value="GAN76233.1"/>
    <property type="molecule type" value="Genomic_DNA"/>
</dbReference>
<dbReference type="FunFam" id="1.10.287.1480:FF:000001">
    <property type="entry name" value="30S ribosomal protein S14"/>
    <property type="match status" value="1"/>
</dbReference>
<evidence type="ECO:0000313" key="10">
    <source>
        <dbReference type="Proteomes" id="UP000032680"/>
    </source>
</evidence>
<dbReference type="Proteomes" id="UP000032680">
    <property type="component" value="Unassembled WGS sequence"/>
</dbReference>
<gene>
    <name evidence="7" type="primary">rpsN</name>
    <name evidence="9" type="ORF">Asru_0076_25</name>
</gene>
<protein>
    <recommendedName>
        <fullName evidence="5 7">Small ribosomal subunit protein uS14</fullName>
    </recommendedName>
</protein>
<comment type="subunit">
    <text evidence="6 7">Part of the 30S ribosomal subunit. Contacts proteins S3 and S10.</text>
</comment>
<sequence>MAKTSQVNRNKKRESMARRDRGKRAALKSVVMDRTLSVEERFEATVRLAQLPRNGAANRVRLRCELTGRSRANYRKFRLCRIALRDLASAGQIPGMVKASW</sequence>
<dbReference type="GO" id="GO:0019843">
    <property type="term" value="F:rRNA binding"/>
    <property type="evidence" value="ECO:0007669"/>
    <property type="project" value="UniProtKB-UniRule"/>
</dbReference>
<feature type="region of interest" description="Disordered" evidence="8">
    <location>
        <begin position="1"/>
        <end position="24"/>
    </location>
</feature>
<dbReference type="PROSITE" id="PS00527">
    <property type="entry name" value="RIBOSOMAL_S14"/>
    <property type="match status" value="1"/>
</dbReference>
<evidence type="ECO:0000256" key="1">
    <source>
        <dbReference type="ARBA" id="ARBA00003686"/>
    </source>
</evidence>
<name>A0A0D6P4W4_9PROT</name>
<proteinExistence type="inferred from homology"/>
<dbReference type="GO" id="GO:0005737">
    <property type="term" value="C:cytoplasm"/>
    <property type="evidence" value="ECO:0007669"/>
    <property type="project" value="UniProtKB-ARBA"/>
</dbReference>
<dbReference type="SUPFAM" id="SSF57716">
    <property type="entry name" value="Glucocorticoid receptor-like (DNA-binding domain)"/>
    <property type="match status" value="1"/>
</dbReference>
<dbReference type="HAMAP" id="MF_00537">
    <property type="entry name" value="Ribosomal_uS14_1"/>
    <property type="match status" value="1"/>
</dbReference>
<evidence type="ECO:0000256" key="2">
    <source>
        <dbReference type="ARBA" id="ARBA00009083"/>
    </source>
</evidence>
<accession>A0A0D6P4W4</accession>
<keyword evidence="7" id="KW-0694">RNA-binding</keyword>
<evidence type="ECO:0000313" key="9">
    <source>
        <dbReference type="EMBL" id="GAN76233.1"/>
    </source>
</evidence>
<evidence type="ECO:0000256" key="8">
    <source>
        <dbReference type="SAM" id="MobiDB-lite"/>
    </source>
</evidence>
<dbReference type="RefSeq" id="WP_048860031.1">
    <property type="nucleotide sequence ID" value="NZ_BANB01000076.1"/>
</dbReference>
<reference evidence="9 10" key="1">
    <citation type="submission" date="2012-11" db="EMBL/GenBank/DDBJ databases">
        <title>Whole genome sequence of Acidisphaera rubrifaciens HS-AP3.</title>
        <authorList>
            <person name="Azuma Y."/>
            <person name="Higashiura N."/>
            <person name="Hirakawa H."/>
            <person name="Matsushita K."/>
        </authorList>
    </citation>
    <scope>NUCLEOTIDE SEQUENCE [LARGE SCALE GENOMIC DNA]</scope>
    <source>
        <strain evidence="9 10">HS-AP3</strain>
    </source>
</reference>
<keyword evidence="3 7" id="KW-0689">Ribosomal protein</keyword>
<evidence type="ECO:0000256" key="5">
    <source>
        <dbReference type="ARBA" id="ARBA00035167"/>
    </source>
</evidence>
<evidence type="ECO:0000256" key="3">
    <source>
        <dbReference type="ARBA" id="ARBA00022980"/>
    </source>
</evidence>
<dbReference type="GO" id="GO:0015935">
    <property type="term" value="C:small ribosomal subunit"/>
    <property type="evidence" value="ECO:0007669"/>
    <property type="project" value="TreeGrafter"/>
</dbReference>
<organism evidence="9 10">
    <name type="scientific">Acidisphaera rubrifaciens HS-AP3</name>
    <dbReference type="NCBI Taxonomy" id="1231350"/>
    <lineage>
        <taxon>Bacteria</taxon>
        <taxon>Pseudomonadati</taxon>
        <taxon>Pseudomonadota</taxon>
        <taxon>Alphaproteobacteria</taxon>
        <taxon>Acetobacterales</taxon>
        <taxon>Acetobacteraceae</taxon>
        <taxon>Acidisphaera</taxon>
    </lineage>
</organism>
<evidence type="ECO:0000256" key="7">
    <source>
        <dbReference type="HAMAP-Rule" id="MF_00537"/>
    </source>
</evidence>
<dbReference type="Gene3D" id="1.10.287.1480">
    <property type="match status" value="1"/>
</dbReference>
<comment type="caution">
    <text evidence="9">The sequence shown here is derived from an EMBL/GenBank/DDBJ whole genome shotgun (WGS) entry which is preliminary data.</text>
</comment>
<dbReference type="AlphaFoldDB" id="A0A0D6P4W4"/>
<dbReference type="GO" id="GO:0006412">
    <property type="term" value="P:translation"/>
    <property type="evidence" value="ECO:0007669"/>
    <property type="project" value="UniProtKB-UniRule"/>
</dbReference>
<evidence type="ECO:0000256" key="6">
    <source>
        <dbReference type="ARBA" id="ARBA00047110"/>
    </source>
</evidence>